<dbReference type="SMART" id="SM00387">
    <property type="entry name" value="HATPase_c"/>
    <property type="match status" value="1"/>
</dbReference>
<dbReference type="InterPro" id="IPR005467">
    <property type="entry name" value="His_kinase_dom"/>
</dbReference>
<evidence type="ECO:0000256" key="4">
    <source>
        <dbReference type="ARBA" id="ARBA00012438"/>
    </source>
</evidence>
<evidence type="ECO:0000256" key="9">
    <source>
        <dbReference type="ARBA" id="ARBA00022679"/>
    </source>
</evidence>
<dbReference type="PROSITE" id="PS50109">
    <property type="entry name" value="HIS_KIN"/>
    <property type="match status" value="1"/>
</dbReference>
<keyword evidence="8" id="KW-0597">Phosphoprotein</keyword>
<feature type="repeat" description="TPR" evidence="19">
    <location>
        <begin position="200"/>
        <end position="233"/>
    </location>
</feature>
<evidence type="ECO:0000256" key="12">
    <source>
        <dbReference type="ARBA" id="ARBA00022777"/>
    </source>
</evidence>
<keyword evidence="10" id="KW-0479">Metal-binding</keyword>
<evidence type="ECO:0000256" key="20">
    <source>
        <dbReference type="SAM" id="Phobius"/>
    </source>
</evidence>
<evidence type="ECO:0000256" key="15">
    <source>
        <dbReference type="ARBA" id="ARBA00023012"/>
    </source>
</evidence>
<dbReference type="InterPro" id="IPR050482">
    <property type="entry name" value="Sensor_HK_TwoCompSys"/>
</dbReference>
<dbReference type="Gene3D" id="1.25.40.10">
    <property type="entry name" value="Tetratricopeptide repeat domain"/>
    <property type="match status" value="1"/>
</dbReference>
<dbReference type="InterPro" id="IPR011712">
    <property type="entry name" value="Sig_transdc_His_kin_sub3_dim/P"/>
</dbReference>
<proteinExistence type="predicted"/>
<dbReference type="EC" id="2.7.13.3" evidence="4"/>
<dbReference type="AlphaFoldDB" id="A0A5C8V3Z8"/>
<dbReference type="Proteomes" id="UP000321456">
    <property type="component" value="Unassembled WGS sequence"/>
</dbReference>
<gene>
    <name evidence="22" type="ORF">FVB32_16055</name>
</gene>
<dbReference type="CDD" id="cd16917">
    <property type="entry name" value="HATPase_UhpB-NarQ-NarX-like"/>
    <property type="match status" value="1"/>
</dbReference>
<dbReference type="Gene3D" id="3.30.565.10">
    <property type="entry name" value="Histidine kinase-like ATPase, C-terminal domain"/>
    <property type="match status" value="1"/>
</dbReference>
<feature type="transmembrane region" description="Helical" evidence="20">
    <location>
        <begin position="402"/>
        <end position="421"/>
    </location>
</feature>
<comment type="function">
    <text evidence="17">Member of the two-component regulatory system NreB/NreC involved in the control of dissimilatory nitrate/nitrite reduction in response to oxygen. NreB functions as a direct oxygen sensor histidine kinase which is autophosphorylated, in the absence of oxygen, probably at the conserved histidine residue, and transfers its phosphate group probably to a conserved aspartate residue of NreC. NreB/NreC activates the expression of the nitrate (narGHJI) and nitrite (nir) reductase operons, as well as the putative nitrate transporter gene narT.</text>
</comment>
<dbReference type="InterPro" id="IPR004358">
    <property type="entry name" value="Sig_transdc_His_kin-like_C"/>
</dbReference>
<evidence type="ECO:0000256" key="2">
    <source>
        <dbReference type="ARBA" id="ARBA00001966"/>
    </source>
</evidence>
<evidence type="ECO:0000313" key="22">
    <source>
        <dbReference type="EMBL" id="TXN36071.1"/>
    </source>
</evidence>
<evidence type="ECO:0000256" key="6">
    <source>
        <dbReference type="ARBA" id="ARBA00022485"/>
    </source>
</evidence>
<evidence type="ECO:0000313" key="23">
    <source>
        <dbReference type="Proteomes" id="UP000321456"/>
    </source>
</evidence>
<keyword evidence="19" id="KW-0802">TPR repeat</keyword>
<dbReference type="GO" id="GO:0046872">
    <property type="term" value="F:metal ion binding"/>
    <property type="evidence" value="ECO:0007669"/>
    <property type="project" value="UniProtKB-KW"/>
</dbReference>
<organism evidence="22 23">
    <name type="scientific">Flagellimonas hymeniacidonis</name>
    <dbReference type="NCBI Taxonomy" id="2603628"/>
    <lineage>
        <taxon>Bacteria</taxon>
        <taxon>Pseudomonadati</taxon>
        <taxon>Bacteroidota</taxon>
        <taxon>Flavobacteriia</taxon>
        <taxon>Flavobacteriales</taxon>
        <taxon>Flavobacteriaceae</taxon>
        <taxon>Flagellimonas</taxon>
    </lineage>
</organism>
<dbReference type="GO" id="GO:0005524">
    <property type="term" value="F:ATP binding"/>
    <property type="evidence" value="ECO:0007669"/>
    <property type="project" value="UniProtKB-KW"/>
</dbReference>
<keyword evidence="20" id="KW-0812">Transmembrane</keyword>
<keyword evidence="6" id="KW-0004">4Fe-4S</keyword>
<comment type="subcellular location">
    <subcellularLocation>
        <location evidence="3">Cytoplasm</location>
    </subcellularLocation>
</comment>
<evidence type="ECO:0000256" key="1">
    <source>
        <dbReference type="ARBA" id="ARBA00000085"/>
    </source>
</evidence>
<feature type="repeat" description="TPR" evidence="19">
    <location>
        <begin position="160"/>
        <end position="193"/>
    </location>
</feature>
<comment type="cofactor">
    <cofactor evidence="2">
        <name>[4Fe-4S] cluster</name>
        <dbReference type="ChEBI" id="CHEBI:49883"/>
    </cofactor>
</comment>
<dbReference type="Pfam" id="PF13424">
    <property type="entry name" value="TPR_12"/>
    <property type="match status" value="2"/>
</dbReference>
<keyword evidence="11" id="KW-0547">Nucleotide-binding</keyword>
<evidence type="ECO:0000256" key="13">
    <source>
        <dbReference type="ARBA" id="ARBA00022840"/>
    </source>
</evidence>
<evidence type="ECO:0000256" key="14">
    <source>
        <dbReference type="ARBA" id="ARBA00023004"/>
    </source>
</evidence>
<keyword evidence="15" id="KW-0902">Two-component regulatory system</keyword>
<keyword evidence="12" id="KW-0418">Kinase</keyword>
<dbReference type="Pfam" id="PF07730">
    <property type="entry name" value="HisKA_3"/>
    <property type="match status" value="1"/>
</dbReference>
<dbReference type="GO" id="GO:0046983">
    <property type="term" value="F:protein dimerization activity"/>
    <property type="evidence" value="ECO:0007669"/>
    <property type="project" value="InterPro"/>
</dbReference>
<dbReference type="SMART" id="SM00028">
    <property type="entry name" value="TPR"/>
    <property type="match status" value="5"/>
</dbReference>
<dbReference type="RefSeq" id="WP_147744842.1">
    <property type="nucleotide sequence ID" value="NZ_VRUR01000002.1"/>
</dbReference>
<evidence type="ECO:0000256" key="3">
    <source>
        <dbReference type="ARBA" id="ARBA00004496"/>
    </source>
</evidence>
<keyword evidence="13" id="KW-0067">ATP-binding</keyword>
<comment type="catalytic activity">
    <reaction evidence="1">
        <text>ATP + protein L-histidine = ADP + protein N-phospho-L-histidine.</text>
        <dbReference type="EC" id="2.7.13.3"/>
    </reaction>
</comment>
<comment type="caution">
    <text evidence="22">The sequence shown here is derived from an EMBL/GenBank/DDBJ whole genome shotgun (WGS) entry which is preliminary data.</text>
</comment>
<keyword evidence="14" id="KW-0408">Iron</keyword>
<dbReference type="GO" id="GO:0005737">
    <property type="term" value="C:cytoplasm"/>
    <property type="evidence" value="ECO:0007669"/>
    <property type="project" value="UniProtKB-SubCell"/>
</dbReference>
<feature type="repeat" description="TPR" evidence="19">
    <location>
        <begin position="280"/>
        <end position="313"/>
    </location>
</feature>
<dbReference type="Gene3D" id="1.20.5.1930">
    <property type="match status" value="1"/>
</dbReference>
<keyword evidence="7" id="KW-0963">Cytoplasm</keyword>
<dbReference type="EMBL" id="VRUR01000002">
    <property type="protein sequence ID" value="TXN36071.1"/>
    <property type="molecule type" value="Genomic_DNA"/>
</dbReference>
<dbReference type="InterPro" id="IPR019734">
    <property type="entry name" value="TPR_rpt"/>
</dbReference>
<evidence type="ECO:0000259" key="21">
    <source>
        <dbReference type="PROSITE" id="PS50109"/>
    </source>
</evidence>
<dbReference type="InterPro" id="IPR003594">
    <property type="entry name" value="HATPase_dom"/>
</dbReference>
<dbReference type="SUPFAM" id="SSF55874">
    <property type="entry name" value="ATPase domain of HSP90 chaperone/DNA topoisomerase II/histidine kinase"/>
    <property type="match status" value="1"/>
</dbReference>
<evidence type="ECO:0000256" key="5">
    <source>
        <dbReference type="ARBA" id="ARBA00017322"/>
    </source>
</evidence>
<evidence type="ECO:0000256" key="10">
    <source>
        <dbReference type="ARBA" id="ARBA00022723"/>
    </source>
</evidence>
<keyword evidence="16" id="KW-0411">Iron-sulfur</keyword>
<dbReference type="PANTHER" id="PTHR24421:SF10">
    <property type="entry name" value="NITRATE_NITRITE SENSOR PROTEIN NARQ"/>
    <property type="match status" value="1"/>
</dbReference>
<reference evidence="22 23" key="1">
    <citation type="submission" date="2019-08" db="EMBL/GenBank/DDBJ databases">
        <title>Professor.</title>
        <authorList>
            <person name="Park J.S."/>
        </authorList>
    </citation>
    <scope>NUCLEOTIDE SEQUENCE [LARGE SCALE GENOMIC DNA]</scope>
    <source>
        <strain evidence="22 23">176CP5-101</strain>
    </source>
</reference>
<protein>
    <recommendedName>
        <fullName evidence="5">Oxygen sensor histidine kinase NreB</fullName>
        <ecNumber evidence="4">2.7.13.3</ecNumber>
    </recommendedName>
    <alternativeName>
        <fullName evidence="18">Nitrogen regulation protein B</fullName>
    </alternativeName>
</protein>
<evidence type="ECO:0000256" key="11">
    <source>
        <dbReference type="ARBA" id="ARBA00022741"/>
    </source>
</evidence>
<evidence type="ECO:0000256" key="8">
    <source>
        <dbReference type="ARBA" id="ARBA00022553"/>
    </source>
</evidence>
<dbReference type="GO" id="GO:0000155">
    <property type="term" value="F:phosphorelay sensor kinase activity"/>
    <property type="evidence" value="ECO:0007669"/>
    <property type="project" value="InterPro"/>
</dbReference>
<dbReference type="InterPro" id="IPR011990">
    <property type="entry name" value="TPR-like_helical_dom_sf"/>
</dbReference>
<dbReference type="InterPro" id="IPR036890">
    <property type="entry name" value="HATPase_C_sf"/>
</dbReference>
<evidence type="ECO:0000256" key="17">
    <source>
        <dbReference type="ARBA" id="ARBA00024827"/>
    </source>
</evidence>
<dbReference type="PROSITE" id="PS50005">
    <property type="entry name" value="TPR"/>
    <property type="match status" value="3"/>
</dbReference>
<evidence type="ECO:0000256" key="16">
    <source>
        <dbReference type="ARBA" id="ARBA00023014"/>
    </source>
</evidence>
<keyword evidence="20" id="KW-0472">Membrane</keyword>
<accession>A0A5C8V3Z8</accession>
<evidence type="ECO:0000256" key="7">
    <source>
        <dbReference type="ARBA" id="ARBA00022490"/>
    </source>
</evidence>
<keyword evidence="9" id="KW-0808">Transferase</keyword>
<evidence type="ECO:0000256" key="19">
    <source>
        <dbReference type="PROSITE-ProRule" id="PRU00339"/>
    </source>
</evidence>
<evidence type="ECO:0000256" key="18">
    <source>
        <dbReference type="ARBA" id="ARBA00030800"/>
    </source>
</evidence>
<dbReference type="PANTHER" id="PTHR24421">
    <property type="entry name" value="NITRATE/NITRITE SENSOR PROTEIN NARX-RELATED"/>
    <property type="match status" value="1"/>
</dbReference>
<feature type="domain" description="Histidine kinase" evidence="21">
    <location>
        <begin position="446"/>
        <end position="633"/>
    </location>
</feature>
<dbReference type="Pfam" id="PF02518">
    <property type="entry name" value="HATPase_c"/>
    <property type="match status" value="1"/>
</dbReference>
<dbReference type="PRINTS" id="PR00344">
    <property type="entry name" value="BCTRLSENSOR"/>
</dbReference>
<keyword evidence="23" id="KW-1185">Reference proteome</keyword>
<name>A0A5C8V3Z8_9FLAO</name>
<dbReference type="SUPFAM" id="SSF48452">
    <property type="entry name" value="TPR-like"/>
    <property type="match status" value="1"/>
</dbReference>
<sequence length="633" mass="71558">MRVLIPYFFLVMAMLPLQSQEKEAIDSLRITLSLVKNQEDAATLNLALYKRLMGVHSDSAQLHLDRAVTFTKKDLSSTLTGKIIAAQVERHLIANNYDSVFHYVHKALGVKKHLGPKLLIDVYSMQGTAHYYKSEYAKAIAAHRRAEKVCTSNNLEGGMAKVFNNIGITYIKMENWPKAKEFMTKSFDLCKKHTIERGMAFTLGNLGIINKHQGDFKEAIEAYERSNKLLDNLNDERGMARNYDNLGALYEELGNHSFAQYYYLKSLNAAQAIGDESTMTSALHNLGNLYAKQGDFAPSIANYEKSLAIAEKLDNRDVVRDNHLRLANVYERSGSPLLALQHQKSYTAWKDSIINQEHLKDISELEIKYESEKKENDILLLSQQKLRTDAKLAQQRARIRRLSYGLLGVTIILGAGIMIIMQYHKNRKQRQLIETIAETQIAERHRIARDLHDSIGGSLALAKNTLQCVSENQDEKNKNIQDSIQALSQTANDVRRIAHNLMPGELVKFGLVPAIHTTLEGLKKTSLEADLYTFNMEERINPNKEIHLFRIIQEAVQNVIKHAQADQLNISLNKHRKYLSLMVEDNGIGMDSDKTRSGMGIENIKSRVSQLKGTLNIDSVTGRGTIISIQIPM</sequence>
<keyword evidence="20" id="KW-1133">Transmembrane helix</keyword>
<dbReference type="GO" id="GO:0016020">
    <property type="term" value="C:membrane"/>
    <property type="evidence" value="ECO:0007669"/>
    <property type="project" value="InterPro"/>
</dbReference>
<dbReference type="GO" id="GO:0051539">
    <property type="term" value="F:4 iron, 4 sulfur cluster binding"/>
    <property type="evidence" value="ECO:0007669"/>
    <property type="project" value="UniProtKB-KW"/>
</dbReference>